<feature type="transmembrane region" description="Helical" evidence="6">
    <location>
        <begin position="435"/>
        <end position="456"/>
    </location>
</feature>
<evidence type="ECO:0000256" key="2">
    <source>
        <dbReference type="ARBA" id="ARBA00022692"/>
    </source>
</evidence>
<evidence type="ECO:0000256" key="4">
    <source>
        <dbReference type="ARBA" id="ARBA00023136"/>
    </source>
</evidence>
<feature type="transmembrane region" description="Helical" evidence="6">
    <location>
        <begin position="235"/>
        <end position="251"/>
    </location>
</feature>
<dbReference type="PANTHER" id="PTHR37422">
    <property type="entry name" value="TEICHURONIC ACID BIOSYNTHESIS PROTEIN TUAE"/>
    <property type="match status" value="1"/>
</dbReference>
<dbReference type="InterPro" id="IPR007016">
    <property type="entry name" value="O-antigen_ligase-rel_domated"/>
</dbReference>
<dbReference type="PANTHER" id="PTHR37422:SF13">
    <property type="entry name" value="LIPOPOLYSACCHARIDE BIOSYNTHESIS PROTEIN PA4999-RELATED"/>
    <property type="match status" value="1"/>
</dbReference>
<dbReference type="EMBL" id="JBJOSA010000003">
    <property type="protein sequence ID" value="MFL8936298.1"/>
    <property type="molecule type" value="Genomic_DNA"/>
</dbReference>
<feature type="transmembrane region" description="Helical" evidence="6">
    <location>
        <begin position="462"/>
        <end position="479"/>
    </location>
</feature>
<feature type="transmembrane region" description="Helical" evidence="6">
    <location>
        <begin position="257"/>
        <end position="274"/>
    </location>
</feature>
<name>A0ABW8VLT5_9BACI</name>
<organism evidence="8 9">
    <name type="scientific">Rossellomorea oryzaecorticis</name>
    <dbReference type="NCBI Taxonomy" id="1396505"/>
    <lineage>
        <taxon>Bacteria</taxon>
        <taxon>Bacillati</taxon>
        <taxon>Bacillota</taxon>
        <taxon>Bacilli</taxon>
        <taxon>Bacillales</taxon>
        <taxon>Bacillaceae</taxon>
        <taxon>Rossellomorea</taxon>
    </lineage>
</organism>
<protein>
    <submittedName>
        <fullName evidence="8">O-antigen ligase family protein</fullName>
    </submittedName>
</protein>
<keyword evidence="9" id="KW-1185">Reference proteome</keyword>
<keyword evidence="4 6" id="KW-0472">Membrane</keyword>
<accession>A0ABW8VLT5</accession>
<reference evidence="8 9" key="1">
    <citation type="submission" date="2024-12" db="EMBL/GenBank/DDBJ databases">
        <authorList>
            <person name="Li X."/>
            <person name="Zhang D."/>
        </authorList>
    </citation>
    <scope>NUCLEOTIDE SEQUENCE [LARGE SCALE GENOMIC DNA]</scope>
    <source>
        <strain evidence="8 9">JCM19602</strain>
    </source>
</reference>
<feature type="domain" description="O-antigen ligase-related" evidence="7">
    <location>
        <begin position="240"/>
        <end position="417"/>
    </location>
</feature>
<dbReference type="InterPro" id="IPR051533">
    <property type="entry name" value="WaaL-like"/>
</dbReference>
<feature type="region of interest" description="Disordered" evidence="5">
    <location>
        <begin position="310"/>
        <end position="329"/>
    </location>
</feature>
<evidence type="ECO:0000259" key="7">
    <source>
        <dbReference type="Pfam" id="PF04932"/>
    </source>
</evidence>
<evidence type="ECO:0000256" key="6">
    <source>
        <dbReference type="SAM" id="Phobius"/>
    </source>
</evidence>
<keyword evidence="3 6" id="KW-1133">Transmembrane helix</keyword>
<dbReference type="Proteomes" id="UP001628668">
    <property type="component" value="Unassembled WGS sequence"/>
</dbReference>
<evidence type="ECO:0000313" key="8">
    <source>
        <dbReference type="EMBL" id="MFL8936298.1"/>
    </source>
</evidence>
<sequence length="491" mass="55757">MKELKEKYLYVLAAAFLYAVALIMPNSKIGLGVSLLVAVLAYIKPKDGLLSLLIYFPMRSFLTEINPGLKLAGDIIIIAAFLRVVWDHKKNFKSLFQFTHFEWGFFAFIVIGAVAAFLTGVDYGAIVFQIRAFFITYLVYYTVKRLGITKEDVLRFLWITFVVAMVLTVQGLVEKLSIRSLLMPEAWVNRQLSPNNATRIYGLINNPNVLAVYLSITFITTLYLHQIVKEKSTKIFLTVSMIFMVGVWTLTYSRGTWIGFAIALVIYALLTRSWKKLGRIVLITAASFILINLPIAKAANWIKNTDFGQIERTGPPEEDADSSGGSTESNRIKQTFEKDTLALSMQTGRLFIVFKGFEIFKDHPVIGTGFATYGDSATKSYSSPIYDDYDIGFDIYADNQYIQVIVETGTLGVIAFAIFLLGMLYALWKMRKDSLFAIPALALLIGIYWCGFIYNIWEDKTFTLYFFMMLGFILNEKDYKERNRNESITSH</sequence>
<evidence type="ECO:0000313" key="9">
    <source>
        <dbReference type="Proteomes" id="UP001628668"/>
    </source>
</evidence>
<feature type="transmembrane region" description="Helical" evidence="6">
    <location>
        <begin position="123"/>
        <end position="141"/>
    </location>
</feature>
<feature type="transmembrane region" description="Helical" evidence="6">
    <location>
        <begin position="153"/>
        <end position="173"/>
    </location>
</feature>
<evidence type="ECO:0000256" key="1">
    <source>
        <dbReference type="ARBA" id="ARBA00004141"/>
    </source>
</evidence>
<comment type="caution">
    <text evidence="8">The sequence shown here is derived from an EMBL/GenBank/DDBJ whole genome shotgun (WGS) entry which is preliminary data.</text>
</comment>
<feature type="transmembrane region" description="Helical" evidence="6">
    <location>
        <begin position="281"/>
        <end position="302"/>
    </location>
</feature>
<evidence type="ECO:0000256" key="5">
    <source>
        <dbReference type="SAM" id="MobiDB-lite"/>
    </source>
</evidence>
<dbReference type="GO" id="GO:0016874">
    <property type="term" value="F:ligase activity"/>
    <property type="evidence" value="ECO:0007669"/>
    <property type="project" value="UniProtKB-KW"/>
</dbReference>
<keyword evidence="8" id="KW-0436">Ligase</keyword>
<dbReference type="Pfam" id="PF04932">
    <property type="entry name" value="Wzy_C"/>
    <property type="match status" value="1"/>
</dbReference>
<feature type="transmembrane region" description="Helical" evidence="6">
    <location>
        <begin position="68"/>
        <end position="86"/>
    </location>
</feature>
<keyword evidence="2 6" id="KW-0812">Transmembrane</keyword>
<feature type="transmembrane region" description="Helical" evidence="6">
    <location>
        <begin position="210"/>
        <end position="228"/>
    </location>
</feature>
<feature type="transmembrane region" description="Helical" evidence="6">
    <location>
        <begin position="409"/>
        <end position="428"/>
    </location>
</feature>
<dbReference type="RefSeq" id="WP_411159228.1">
    <property type="nucleotide sequence ID" value="NZ_JBJOSA010000003.1"/>
</dbReference>
<proteinExistence type="predicted"/>
<feature type="transmembrane region" description="Helical" evidence="6">
    <location>
        <begin position="12"/>
        <end position="43"/>
    </location>
</feature>
<gene>
    <name evidence="8" type="ORF">ACKA06_05795</name>
</gene>
<evidence type="ECO:0000256" key="3">
    <source>
        <dbReference type="ARBA" id="ARBA00022989"/>
    </source>
</evidence>
<feature type="transmembrane region" description="Helical" evidence="6">
    <location>
        <begin position="98"/>
        <end position="117"/>
    </location>
</feature>
<comment type="subcellular location">
    <subcellularLocation>
        <location evidence="1">Membrane</location>
        <topology evidence="1">Multi-pass membrane protein</topology>
    </subcellularLocation>
</comment>